<organism evidence="6 7">
    <name type="scientific">Noviherbaspirillum saxi</name>
    <dbReference type="NCBI Taxonomy" id="2320863"/>
    <lineage>
        <taxon>Bacteria</taxon>
        <taxon>Pseudomonadati</taxon>
        <taxon>Pseudomonadota</taxon>
        <taxon>Betaproteobacteria</taxon>
        <taxon>Burkholderiales</taxon>
        <taxon>Oxalobacteraceae</taxon>
        <taxon>Noviherbaspirillum</taxon>
    </lineage>
</organism>
<keyword evidence="4" id="KW-0472">Membrane</keyword>
<keyword evidence="1" id="KW-0808">Transferase</keyword>
<evidence type="ECO:0000256" key="4">
    <source>
        <dbReference type="SAM" id="Phobius"/>
    </source>
</evidence>
<comment type="caution">
    <text evidence="6">The sequence shown here is derived from an EMBL/GenBank/DDBJ whole genome shotgun (WGS) entry which is preliminary data.</text>
</comment>
<keyword evidence="4" id="KW-0812">Transmembrane</keyword>
<evidence type="ECO:0000256" key="3">
    <source>
        <dbReference type="ARBA" id="ARBA00023012"/>
    </source>
</evidence>
<accession>A0A3A3FHI0</accession>
<dbReference type="SUPFAM" id="SSF55874">
    <property type="entry name" value="ATPase domain of HSP90 chaperone/DNA topoisomerase II/histidine kinase"/>
    <property type="match status" value="1"/>
</dbReference>
<feature type="domain" description="Signal transduction histidine kinase subgroup 3 dimerisation and phosphoacceptor" evidence="5">
    <location>
        <begin position="366"/>
        <end position="422"/>
    </location>
</feature>
<dbReference type="Proteomes" id="UP000265955">
    <property type="component" value="Unassembled WGS sequence"/>
</dbReference>
<dbReference type="Gene3D" id="1.20.5.1930">
    <property type="match status" value="1"/>
</dbReference>
<dbReference type="Pfam" id="PF07730">
    <property type="entry name" value="HisKA_3"/>
    <property type="match status" value="1"/>
</dbReference>
<protein>
    <submittedName>
        <fullName evidence="6">Histidine kinase</fullName>
    </submittedName>
</protein>
<dbReference type="EMBL" id="QYUO01000003">
    <property type="protein sequence ID" value="RJF92620.1"/>
    <property type="molecule type" value="Genomic_DNA"/>
</dbReference>
<dbReference type="GO" id="GO:0016020">
    <property type="term" value="C:membrane"/>
    <property type="evidence" value="ECO:0007669"/>
    <property type="project" value="InterPro"/>
</dbReference>
<dbReference type="InterPro" id="IPR011712">
    <property type="entry name" value="Sig_transdc_His_kin_sub3_dim/P"/>
</dbReference>
<dbReference type="GO" id="GO:0000155">
    <property type="term" value="F:phosphorelay sensor kinase activity"/>
    <property type="evidence" value="ECO:0007669"/>
    <property type="project" value="InterPro"/>
</dbReference>
<evidence type="ECO:0000256" key="1">
    <source>
        <dbReference type="ARBA" id="ARBA00022679"/>
    </source>
</evidence>
<evidence type="ECO:0000256" key="2">
    <source>
        <dbReference type="ARBA" id="ARBA00022777"/>
    </source>
</evidence>
<evidence type="ECO:0000259" key="5">
    <source>
        <dbReference type="Pfam" id="PF07730"/>
    </source>
</evidence>
<keyword evidence="4" id="KW-1133">Transmembrane helix</keyword>
<feature type="transmembrane region" description="Helical" evidence="4">
    <location>
        <begin position="85"/>
        <end position="111"/>
    </location>
</feature>
<reference evidence="7" key="1">
    <citation type="submission" date="2018-09" db="EMBL/GenBank/DDBJ databases">
        <authorList>
            <person name="Zhu H."/>
        </authorList>
    </citation>
    <scope>NUCLEOTIDE SEQUENCE [LARGE SCALE GENOMIC DNA]</scope>
    <source>
        <strain evidence="7">K1R23-30</strain>
    </source>
</reference>
<dbReference type="GO" id="GO:0046983">
    <property type="term" value="F:protein dimerization activity"/>
    <property type="evidence" value="ECO:0007669"/>
    <property type="project" value="InterPro"/>
</dbReference>
<keyword evidence="7" id="KW-1185">Reference proteome</keyword>
<gene>
    <name evidence="6" type="ORF">D3871_28965</name>
</gene>
<dbReference type="InterPro" id="IPR036890">
    <property type="entry name" value="HATPase_C_sf"/>
</dbReference>
<evidence type="ECO:0000313" key="7">
    <source>
        <dbReference type="Proteomes" id="UP000265955"/>
    </source>
</evidence>
<feature type="transmembrane region" description="Helical" evidence="4">
    <location>
        <begin position="20"/>
        <end position="38"/>
    </location>
</feature>
<dbReference type="InterPro" id="IPR050482">
    <property type="entry name" value="Sensor_HK_TwoCompSys"/>
</dbReference>
<keyword evidence="2 6" id="KW-0418">Kinase</keyword>
<feature type="transmembrane region" description="Helical" evidence="4">
    <location>
        <begin position="45"/>
        <end position="65"/>
    </location>
</feature>
<sequence>MNTRPKIIAATTLDAEEAHMIARMRLVLAVSMLLTGIIDLSDDGLIHRLSTIVFFGYVLYAIAIVVGTERKVLQSQEKTVHWLDIWWFALIIIVTGGSLSPFFLCFFFAILTTSFRWGFEEGASATLVSAGILITCGLFSESVSDLPRVLMRSAFLLAIGYMSAYWGDSKAALTRRLQLLREVSRLSNPRFGIDQTINSVLGKIKDFYGARECILVLRDVDTGACSIRIYGRAGTSGAVASDKISVTAAAPLLALPEACITTYISSSWPLRFFSAKAHYLDGESQKWIPIEAYTARNVAEILEASCYISAPVVLMRNSGRLYVTAHDRRCGRPDALFLGHIVAQAFPVIENIGLVDRMATEAASQERRKIAMDLHDTAIQPYIGLRLSISALRNKASNGNPLMHDIEKLLETTTHVVSELRRYGKLVQVTSAESGSAFLASLHKQTAYIKGLYGIEIDVSSEGNININDRLAAEALQLVNEGLNNICRHTTAQHGSVMLYCADGWLRISIGNESDEQHPTVFTPKSMSARAAALGGQVRVQSNVNGYTVVEIEIPV</sequence>
<name>A0A3A3FHI0_9BURK</name>
<dbReference type="Gene3D" id="3.30.565.10">
    <property type="entry name" value="Histidine kinase-like ATPase, C-terminal domain"/>
    <property type="match status" value="1"/>
</dbReference>
<evidence type="ECO:0000313" key="6">
    <source>
        <dbReference type="EMBL" id="RJF92620.1"/>
    </source>
</evidence>
<keyword evidence="3" id="KW-0902">Two-component regulatory system</keyword>
<dbReference type="PANTHER" id="PTHR24421">
    <property type="entry name" value="NITRATE/NITRITE SENSOR PROTEIN NARX-RELATED"/>
    <property type="match status" value="1"/>
</dbReference>
<proteinExistence type="predicted"/>
<dbReference type="AlphaFoldDB" id="A0A3A3FHI0"/>